<protein>
    <submittedName>
        <fullName evidence="2">PadR family transcriptional regulator</fullName>
    </submittedName>
</protein>
<proteinExistence type="predicted"/>
<organism evidence="2 3">
    <name type="scientific">Lactiplantibacillus daowaiensis</name>
    <dbReference type="NCBI Taxonomy" id="2559918"/>
    <lineage>
        <taxon>Bacteria</taxon>
        <taxon>Bacillati</taxon>
        <taxon>Bacillota</taxon>
        <taxon>Bacilli</taxon>
        <taxon>Lactobacillales</taxon>
        <taxon>Lactobacillaceae</taxon>
        <taxon>Lactiplantibacillus</taxon>
    </lineage>
</organism>
<name>A0ABW1S2S9_9LACO</name>
<dbReference type="Pfam" id="PF03551">
    <property type="entry name" value="PadR"/>
    <property type="match status" value="1"/>
</dbReference>
<gene>
    <name evidence="2" type="ORF">ACFP5Y_12905</name>
</gene>
<evidence type="ECO:0000259" key="1">
    <source>
        <dbReference type="Pfam" id="PF03551"/>
    </source>
</evidence>
<accession>A0ABW1S2S9</accession>
<dbReference type="Proteomes" id="UP001596282">
    <property type="component" value="Unassembled WGS sequence"/>
</dbReference>
<dbReference type="Gene3D" id="1.10.10.10">
    <property type="entry name" value="Winged helix-like DNA-binding domain superfamily/Winged helix DNA-binding domain"/>
    <property type="match status" value="1"/>
</dbReference>
<dbReference type="InterPro" id="IPR052509">
    <property type="entry name" value="Metal_resp_DNA-bind_regulator"/>
</dbReference>
<comment type="caution">
    <text evidence="2">The sequence shown here is derived from an EMBL/GenBank/DDBJ whole genome shotgun (WGS) entry which is preliminary data.</text>
</comment>
<feature type="domain" description="Transcription regulator PadR N-terminal" evidence="1">
    <location>
        <begin position="15"/>
        <end position="86"/>
    </location>
</feature>
<dbReference type="InterPro" id="IPR036388">
    <property type="entry name" value="WH-like_DNA-bd_sf"/>
</dbReference>
<dbReference type="PANTHER" id="PTHR33169:SF14">
    <property type="entry name" value="TRANSCRIPTIONAL REGULATOR RV3488"/>
    <property type="match status" value="1"/>
</dbReference>
<reference evidence="3" key="1">
    <citation type="journal article" date="2019" name="Int. J. Syst. Evol. Microbiol.">
        <title>The Global Catalogue of Microorganisms (GCM) 10K type strain sequencing project: providing services to taxonomists for standard genome sequencing and annotation.</title>
        <authorList>
            <consortium name="The Broad Institute Genomics Platform"/>
            <consortium name="The Broad Institute Genome Sequencing Center for Infectious Disease"/>
            <person name="Wu L."/>
            <person name="Ma J."/>
        </authorList>
    </citation>
    <scope>NUCLEOTIDE SEQUENCE [LARGE SCALE GENOMIC DNA]</scope>
    <source>
        <strain evidence="3">CCM 8933</strain>
    </source>
</reference>
<dbReference type="RefSeq" id="WP_379832543.1">
    <property type="nucleotide sequence ID" value="NZ_JBHSSC010000043.1"/>
</dbReference>
<keyword evidence="3" id="KW-1185">Reference proteome</keyword>
<dbReference type="PANTHER" id="PTHR33169">
    <property type="entry name" value="PADR-FAMILY TRANSCRIPTIONAL REGULATOR"/>
    <property type="match status" value="1"/>
</dbReference>
<evidence type="ECO:0000313" key="2">
    <source>
        <dbReference type="EMBL" id="MFC6182128.1"/>
    </source>
</evidence>
<sequence length="112" mass="12768">MKQTQLIKGILEGCVLALIADRDMYGYELIQALHRNGFESIVGGTIYPLLVKLEKNGDLSSQVRPSLDGPDRKYYTLTAQGQQTLHTFNQDWHDLNQHVETILKQVMTYESD</sequence>
<evidence type="ECO:0000313" key="3">
    <source>
        <dbReference type="Proteomes" id="UP001596282"/>
    </source>
</evidence>
<dbReference type="InterPro" id="IPR005149">
    <property type="entry name" value="Tscrpt_reg_PadR_N"/>
</dbReference>
<dbReference type="SUPFAM" id="SSF46785">
    <property type="entry name" value="Winged helix' DNA-binding domain"/>
    <property type="match status" value="1"/>
</dbReference>
<dbReference type="EMBL" id="JBHSSC010000043">
    <property type="protein sequence ID" value="MFC6182128.1"/>
    <property type="molecule type" value="Genomic_DNA"/>
</dbReference>
<dbReference type="InterPro" id="IPR036390">
    <property type="entry name" value="WH_DNA-bd_sf"/>
</dbReference>